<keyword evidence="3" id="KW-1185">Reference proteome</keyword>
<name>A0A444YLY5_ARAHY</name>
<dbReference type="InterPro" id="IPR019557">
    <property type="entry name" value="AminoTfrase-like_pln_mobile"/>
</dbReference>
<dbReference type="InterPro" id="IPR044824">
    <property type="entry name" value="MAIN-like"/>
</dbReference>
<accession>A0A444YLY5</accession>
<dbReference type="EMBL" id="SDMP01000016">
    <property type="protein sequence ID" value="RYR02963.1"/>
    <property type="molecule type" value="Genomic_DNA"/>
</dbReference>
<comment type="caution">
    <text evidence="2">The sequence shown here is derived from an EMBL/GenBank/DDBJ whole genome shotgun (WGS) entry which is preliminary data.</text>
</comment>
<evidence type="ECO:0000313" key="3">
    <source>
        <dbReference type="Proteomes" id="UP000289738"/>
    </source>
</evidence>
<sequence>MPFGECTITLQDVAYQLGLPIDGEAVSGCLTNFENLMENGRPAWQWFRELFGELPPHDKIKQMTVHYTWFHERFRVLLADASEETVRIYTRAYILMLLSSQLFADKNANRVHFRWLPYLTSMDNLESFYSLGFSGGFLVSDPVVLMCSNFRWHPGMVYCFLSITCSIACVVIPNEMLTMKLVGGQSIC</sequence>
<dbReference type="PANTHER" id="PTHR46033:SF8">
    <property type="entry name" value="PROTEIN MAINTENANCE OF MERISTEMS-LIKE"/>
    <property type="match status" value="1"/>
</dbReference>
<protein>
    <recommendedName>
        <fullName evidence="1">Aminotransferase-like plant mobile domain-containing protein</fullName>
    </recommendedName>
</protein>
<reference evidence="2 3" key="1">
    <citation type="submission" date="2019-01" db="EMBL/GenBank/DDBJ databases">
        <title>Sequencing of cultivated peanut Arachis hypogaea provides insights into genome evolution and oil improvement.</title>
        <authorList>
            <person name="Chen X."/>
        </authorList>
    </citation>
    <scope>NUCLEOTIDE SEQUENCE [LARGE SCALE GENOMIC DNA]</scope>
    <source>
        <strain evidence="3">cv. Fuhuasheng</strain>
        <tissue evidence="2">Leaves</tissue>
    </source>
</reference>
<evidence type="ECO:0000259" key="1">
    <source>
        <dbReference type="Pfam" id="PF10536"/>
    </source>
</evidence>
<organism evidence="2 3">
    <name type="scientific">Arachis hypogaea</name>
    <name type="common">Peanut</name>
    <dbReference type="NCBI Taxonomy" id="3818"/>
    <lineage>
        <taxon>Eukaryota</taxon>
        <taxon>Viridiplantae</taxon>
        <taxon>Streptophyta</taxon>
        <taxon>Embryophyta</taxon>
        <taxon>Tracheophyta</taxon>
        <taxon>Spermatophyta</taxon>
        <taxon>Magnoliopsida</taxon>
        <taxon>eudicotyledons</taxon>
        <taxon>Gunneridae</taxon>
        <taxon>Pentapetalae</taxon>
        <taxon>rosids</taxon>
        <taxon>fabids</taxon>
        <taxon>Fabales</taxon>
        <taxon>Fabaceae</taxon>
        <taxon>Papilionoideae</taxon>
        <taxon>50 kb inversion clade</taxon>
        <taxon>dalbergioids sensu lato</taxon>
        <taxon>Dalbergieae</taxon>
        <taxon>Pterocarpus clade</taxon>
        <taxon>Arachis</taxon>
    </lineage>
</organism>
<gene>
    <name evidence="2" type="ORF">Ahy_B06g081799</name>
</gene>
<proteinExistence type="predicted"/>
<dbReference type="PANTHER" id="PTHR46033">
    <property type="entry name" value="PROTEIN MAIN-LIKE 2"/>
    <property type="match status" value="1"/>
</dbReference>
<evidence type="ECO:0000313" key="2">
    <source>
        <dbReference type="EMBL" id="RYR02963.1"/>
    </source>
</evidence>
<dbReference type="Pfam" id="PF10536">
    <property type="entry name" value="PMD"/>
    <property type="match status" value="1"/>
</dbReference>
<dbReference type="Proteomes" id="UP000289738">
    <property type="component" value="Chromosome B06"/>
</dbReference>
<feature type="domain" description="Aminotransferase-like plant mobile" evidence="1">
    <location>
        <begin position="1"/>
        <end position="127"/>
    </location>
</feature>
<dbReference type="AlphaFoldDB" id="A0A444YLY5"/>
<dbReference type="GO" id="GO:0010073">
    <property type="term" value="P:meristem maintenance"/>
    <property type="evidence" value="ECO:0007669"/>
    <property type="project" value="InterPro"/>
</dbReference>